<sequence>MARQESQIRGYHYNTDNEDRLAQEPTSTQIDRYSDDKIYGGALNNIFDHKRRVEGYPGDEGDLFHRAYDESGKLSSIRIFAQTHRNILQVKTVTAEDVASAINDHVNHHKPELPEISVDLLDKDVFLAKVQKFNNRYGNIIEVDIDDFGKIKLLFKENIMALIDNFKQLEEATGFTIDKTGGFNRDGQYSGTLEFANPDRDWSTISDFDPDKHQDTNTKLILGVYNIQKFAPLIKLYVEQKLKTA</sequence>
<dbReference type="AlphaFoldDB" id="A0A2H0WCR6"/>
<comment type="caution">
    <text evidence="2">The sequence shown here is derived from an EMBL/GenBank/DDBJ whole genome shotgun (WGS) entry which is preliminary data.</text>
</comment>
<organism evidence="2 3">
    <name type="scientific">Candidatus Beckwithbacteria bacterium CG10_big_fil_rev_8_21_14_0_10_34_10</name>
    <dbReference type="NCBI Taxonomy" id="1974495"/>
    <lineage>
        <taxon>Bacteria</taxon>
        <taxon>Candidatus Beckwithiibacteriota</taxon>
    </lineage>
</organism>
<dbReference type="EMBL" id="PEZT01000001">
    <property type="protein sequence ID" value="PIS09699.1"/>
    <property type="molecule type" value="Genomic_DNA"/>
</dbReference>
<feature type="region of interest" description="Disordered" evidence="1">
    <location>
        <begin position="1"/>
        <end position="26"/>
    </location>
</feature>
<dbReference type="Proteomes" id="UP000230093">
    <property type="component" value="Unassembled WGS sequence"/>
</dbReference>
<name>A0A2H0WCR6_9BACT</name>
<gene>
    <name evidence="2" type="ORF">COT75_00690</name>
</gene>
<protein>
    <submittedName>
        <fullName evidence="2">Uncharacterized protein</fullName>
    </submittedName>
</protein>
<reference evidence="3" key="1">
    <citation type="submission" date="2017-09" db="EMBL/GenBank/DDBJ databases">
        <title>Depth-based differentiation of microbial function through sediment-hosted aquifers and enrichment of novel symbionts in the deep terrestrial subsurface.</title>
        <authorList>
            <person name="Probst A.J."/>
            <person name="Ladd B."/>
            <person name="Jarett J.K."/>
            <person name="Geller-Mcgrath D.E."/>
            <person name="Sieber C.M.K."/>
            <person name="Emerson J.B."/>
            <person name="Anantharaman K."/>
            <person name="Thomas B.C."/>
            <person name="Malmstrom R."/>
            <person name="Stieglmeier M."/>
            <person name="Klingl A."/>
            <person name="Woyke T."/>
            <person name="Ryan C.M."/>
            <person name="Banfield J.F."/>
        </authorList>
    </citation>
    <scope>NUCLEOTIDE SEQUENCE [LARGE SCALE GENOMIC DNA]</scope>
</reference>
<proteinExistence type="predicted"/>
<accession>A0A2H0WCR6</accession>
<evidence type="ECO:0000313" key="3">
    <source>
        <dbReference type="Proteomes" id="UP000230093"/>
    </source>
</evidence>
<evidence type="ECO:0000256" key="1">
    <source>
        <dbReference type="SAM" id="MobiDB-lite"/>
    </source>
</evidence>
<evidence type="ECO:0000313" key="2">
    <source>
        <dbReference type="EMBL" id="PIS09699.1"/>
    </source>
</evidence>